<keyword evidence="1" id="KW-0472">Membrane</keyword>
<accession>A0A7V8HP73</accession>
<evidence type="ECO:0008006" key="4">
    <source>
        <dbReference type="Google" id="ProtNLM"/>
    </source>
</evidence>
<reference evidence="2 3" key="1">
    <citation type="submission" date="2014-03" db="EMBL/GenBank/DDBJ databases">
        <title>Genomics of Bifidobacteria.</title>
        <authorList>
            <person name="Ventura M."/>
            <person name="Milani C."/>
            <person name="Lugli G.A."/>
        </authorList>
    </citation>
    <scope>NUCLEOTIDE SEQUENCE [LARGE SCALE GENOMIC DNA]</scope>
    <source>
        <strain evidence="2 3">LMG 21816</strain>
    </source>
</reference>
<dbReference type="Proteomes" id="UP000029109">
    <property type="component" value="Unassembled WGS sequence"/>
</dbReference>
<keyword evidence="1" id="KW-1133">Transmembrane helix</keyword>
<name>A0A7V8HP73_9BIFI</name>
<sequence>MSKQTDAIGAGTGISVPLCERVAGWRERAERGICLLDARMRTLTAEPEEGAATAEYAVVLVAATGFAALLVAILKSGTVKNLLTDIVKQALNVA</sequence>
<keyword evidence="1" id="KW-0812">Transmembrane</keyword>
<organism evidence="2 3">
    <name type="scientific">Bifidobacterium pullorum</name>
    <dbReference type="NCBI Taxonomy" id="78448"/>
    <lineage>
        <taxon>Bacteria</taxon>
        <taxon>Bacillati</taxon>
        <taxon>Actinomycetota</taxon>
        <taxon>Actinomycetes</taxon>
        <taxon>Bifidobacteriales</taxon>
        <taxon>Bifidobacteriaceae</taxon>
        <taxon>Bifidobacterium</taxon>
    </lineage>
</organism>
<protein>
    <recommendedName>
        <fullName evidence="4">DUF4244 domain-containing protein</fullName>
    </recommendedName>
</protein>
<proteinExistence type="predicted"/>
<comment type="caution">
    <text evidence="2">The sequence shown here is derived from an EMBL/GenBank/DDBJ whole genome shotgun (WGS) entry which is preliminary data.</text>
</comment>
<evidence type="ECO:0000313" key="2">
    <source>
        <dbReference type="EMBL" id="KFI80866.1"/>
    </source>
</evidence>
<dbReference type="EMBL" id="JGZJ01000010">
    <property type="protein sequence ID" value="KFI80866.1"/>
    <property type="molecule type" value="Genomic_DNA"/>
</dbReference>
<gene>
    <name evidence="2" type="ORF">BPULL_0399</name>
</gene>
<dbReference type="AlphaFoldDB" id="A0A7V8HP73"/>
<dbReference type="InterPro" id="IPR025338">
    <property type="entry name" value="DUF4244"/>
</dbReference>
<evidence type="ECO:0000256" key="1">
    <source>
        <dbReference type="SAM" id="Phobius"/>
    </source>
</evidence>
<feature type="transmembrane region" description="Helical" evidence="1">
    <location>
        <begin position="56"/>
        <end position="74"/>
    </location>
</feature>
<evidence type="ECO:0000313" key="3">
    <source>
        <dbReference type="Proteomes" id="UP000029109"/>
    </source>
</evidence>
<dbReference type="Pfam" id="PF14029">
    <property type="entry name" value="DUF4244"/>
    <property type="match status" value="1"/>
</dbReference>
<dbReference type="RefSeq" id="WP_051912371.1">
    <property type="nucleotide sequence ID" value="NZ_CAWVAC010000001.1"/>
</dbReference>